<dbReference type="AlphaFoldDB" id="A0A6L2KGI9"/>
<protein>
    <submittedName>
        <fullName evidence="2">Uncharacterized protein</fullName>
    </submittedName>
</protein>
<feature type="region of interest" description="Disordered" evidence="1">
    <location>
        <begin position="29"/>
        <end position="54"/>
    </location>
</feature>
<gene>
    <name evidence="2" type="ORF">Tci_020454</name>
</gene>
<evidence type="ECO:0000313" key="2">
    <source>
        <dbReference type="EMBL" id="GEU48476.1"/>
    </source>
</evidence>
<organism evidence="2">
    <name type="scientific">Tanacetum cinerariifolium</name>
    <name type="common">Dalmatian daisy</name>
    <name type="synonym">Chrysanthemum cinerariifolium</name>
    <dbReference type="NCBI Taxonomy" id="118510"/>
    <lineage>
        <taxon>Eukaryota</taxon>
        <taxon>Viridiplantae</taxon>
        <taxon>Streptophyta</taxon>
        <taxon>Embryophyta</taxon>
        <taxon>Tracheophyta</taxon>
        <taxon>Spermatophyta</taxon>
        <taxon>Magnoliopsida</taxon>
        <taxon>eudicotyledons</taxon>
        <taxon>Gunneridae</taxon>
        <taxon>Pentapetalae</taxon>
        <taxon>asterids</taxon>
        <taxon>campanulids</taxon>
        <taxon>Asterales</taxon>
        <taxon>Asteraceae</taxon>
        <taxon>Asteroideae</taxon>
        <taxon>Anthemideae</taxon>
        <taxon>Anthemidinae</taxon>
        <taxon>Tanacetum</taxon>
    </lineage>
</organism>
<accession>A0A6L2KGI9</accession>
<feature type="compositionally biased region" description="Low complexity" evidence="1">
    <location>
        <begin position="34"/>
        <end position="45"/>
    </location>
</feature>
<reference evidence="2" key="1">
    <citation type="journal article" date="2019" name="Sci. Rep.">
        <title>Draft genome of Tanacetum cinerariifolium, the natural source of mosquito coil.</title>
        <authorList>
            <person name="Yamashiro T."/>
            <person name="Shiraishi A."/>
            <person name="Satake H."/>
            <person name="Nakayama K."/>
        </authorList>
    </citation>
    <scope>NUCLEOTIDE SEQUENCE</scope>
</reference>
<sequence>MDLGMPMVVTELMESQTEIENGIFWQAKPKDTNSNKVSNNNSGSKFIDDLPSSSGTKIVTPNPFGVLNMVEKVIWVALSDSVNSKGDGVNIGNSKDVDLDKEANDSENDMEEDDNETTSFMASKSYKDTCSSKRGGATGRKSLYKRWKDDYDDNP</sequence>
<evidence type="ECO:0000256" key="1">
    <source>
        <dbReference type="SAM" id="MobiDB-lite"/>
    </source>
</evidence>
<comment type="caution">
    <text evidence="2">The sequence shown here is derived from an EMBL/GenBank/DDBJ whole genome shotgun (WGS) entry which is preliminary data.</text>
</comment>
<feature type="region of interest" description="Disordered" evidence="1">
    <location>
        <begin position="82"/>
        <end position="138"/>
    </location>
</feature>
<name>A0A6L2KGI9_TANCI</name>
<proteinExistence type="predicted"/>
<dbReference type="EMBL" id="BKCJ010002426">
    <property type="protein sequence ID" value="GEU48476.1"/>
    <property type="molecule type" value="Genomic_DNA"/>
</dbReference>
<feature type="compositionally biased region" description="Basic and acidic residues" evidence="1">
    <location>
        <begin position="95"/>
        <end position="104"/>
    </location>
</feature>
<feature type="compositionally biased region" description="Acidic residues" evidence="1">
    <location>
        <begin position="105"/>
        <end position="116"/>
    </location>
</feature>